<evidence type="ECO:0000256" key="1">
    <source>
        <dbReference type="ARBA" id="ARBA00005820"/>
    </source>
</evidence>
<dbReference type="PANTHER" id="PTHR47691:SF3">
    <property type="entry name" value="HTH-TYPE TRANSCRIPTIONAL REGULATOR RV0890C-RELATED"/>
    <property type="match status" value="1"/>
</dbReference>
<evidence type="ECO:0000313" key="6">
    <source>
        <dbReference type="Proteomes" id="UP000294901"/>
    </source>
</evidence>
<dbReference type="EMBL" id="SNWR01000001">
    <property type="protein sequence ID" value="TDO41831.1"/>
    <property type="molecule type" value="Genomic_DNA"/>
</dbReference>
<keyword evidence="6" id="KW-1185">Reference proteome</keyword>
<organism evidence="5 6">
    <name type="scientific">Paractinoplanes brasiliensis</name>
    <dbReference type="NCBI Taxonomy" id="52695"/>
    <lineage>
        <taxon>Bacteria</taxon>
        <taxon>Bacillati</taxon>
        <taxon>Actinomycetota</taxon>
        <taxon>Actinomycetes</taxon>
        <taxon>Micromonosporales</taxon>
        <taxon>Micromonosporaceae</taxon>
        <taxon>Paractinoplanes</taxon>
    </lineage>
</organism>
<dbReference type="AlphaFoldDB" id="A0A4R6K167"/>
<dbReference type="InterPro" id="IPR005158">
    <property type="entry name" value="BTAD"/>
</dbReference>
<evidence type="ECO:0000256" key="3">
    <source>
        <dbReference type="PROSITE-ProRule" id="PRU01091"/>
    </source>
</evidence>
<dbReference type="GO" id="GO:0000160">
    <property type="term" value="P:phosphorelay signal transduction system"/>
    <property type="evidence" value="ECO:0007669"/>
    <property type="project" value="InterPro"/>
</dbReference>
<dbReference type="GO" id="GO:0006355">
    <property type="term" value="P:regulation of DNA-templated transcription"/>
    <property type="evidence" value="ECO:0007669"/>
    <property type="project" value="InterPro"/>
</dbReference>
<dbReference type="Gene3D" id="1.10.10.10">
    <property type="entry name" value="Winged helix-like DNA-binding domain superfamily/Winged helix DNA-binding domain"/>
    <property type="match status" value="1"/>
</dbReference>
<dbReference type="RefSeq" id="WP_133875808.1">
    <property type="nucleotide sequence ID" value="NZ_BOMD01000064.1"/>
</dbReference>
<dbReference type="SMART" id="SM01043">
    <property type="entry name" value="BTAD"/>
    <property type="match status" value="1"/>
</dbReference>
<dbReference type="PANTHER" id="PTHR47691">
    <property type="entry name" value="REGULATOR-RELATED"/>
    <property type="match status" value="1"/>
</dbReference>
<dbReference type="SMART" id="SM00862">
    <property type="entry name" value="Trans_reg_C"/>
    <property type="match status" value="1"/>
</dbReference>
<dbReference type="OrthoDB" id="136365at2"/>
<sequence>MDRSRLPLRVDLLGPLAVVVEGRTVDVPGSLRRALLALLALEAGRTVGVQRLIDALWPDDPPDNAVQALYNHISRVRGHLGRLAGRLERRANGYRLHLEPWELDVDAVRRLATDDPGAALSLWRGPALEEFRSLPELANEAVRLGELKLELVEEFLERRLAAGEHVAVDAAAAATAAPLRERTALLQIRALAAEGRAAEAMTAARAFRRRLADETGLDPTPVLAEVEKRVAAGSLGRPAVAARVARPSGPMVGRQHEREEVLRLLADHAVVILTGAGGVGKTRLGLDIAADADEAVVVPLAVVDRAEHVCQAVASTLGLRMTGEVHPADIAAALADRSLFLVLDNCEHVAAACRDLVVAVRRLSPGVRVLATSRVTLQVPGEYVVRLQPLPVPRDAADLGALRRMPSVRAFVEHARRRRPSYELAAQEAVDLVEILQRLDGLPLGIELAARQVGLMPMRDVLIRLDRALDLATGLDGPEAQRQRTLRATIASSYRLLTPDQQWLLRAIAPFVGGVDVATVEALGVGLPDDPVDLLHRLVDASLLVVDAVVGRFRLLFTVRAFLHDEIERLAERDEASARFVSRCRVVAEEIGVRMPGAEEALVDRKLRAELDNLRAARGLASFDDRVAITLGVNQVATWRDLPEIWSWGTELAADPAIAGHPARAAILAAAAEAARLTGQLGEAERLAGEAIDAGDEIRGWSVRGVVAHFRGDFGTAREHWLRAAVTPSPDEATFVGSAALAAAYDGDRATARSLLDRARATSRCGSHRAFVAYVEGELLPPTQAITCYSTAIREAASVGCSFVEGVARVSLALAQARTGDAAGAADGFAYLIEFWRRTGQTTQLWTTARNAAELLASAGRTSTAALLLVVADAIPGAAAISPEIARYSTRSFVRVGEIVDEDELQHVRNEAAQLGGPAVLDHAVTELGELVSRPCRSAPRF</sequence>
<name>A0A4R6K167_9ACTN</name>
<proteinExistence type="inferred from homology"/>
<comment type="similarity">
    <text evidence="1">Belongs to the AfsR/DnrI/RedD regulatory family.</text>
</comment>
<dbReference type="GO" id="GO:0003677">
    <property type="term" value="F:DNA binding"/>
    <property type="evidence" value="ECO:0007669"/>
    <property type="project" value="UniProtKB-UniRule"/>
</dbReference>
<dbReference type="Pfam" id="PF03704">
    <property type="entry name" value="BTAD"/>
    <property type="match status" value="1"/>
</dbReference>
<dbReference type="InterPro" id="IPR027417">
    <property type="entry name" value="P-loop_NTPase"/>
</dbReference>
<feature type="domain" description="OmpR/PhoB-type" evidence="4">
    <location>
        <begin position="1"/>
        <end position="98"/>
    </location>
</feature>
<evidence type="ECO:0000259" key="4">
    <source>
        <dbReference type="PROSITE" id="PS51755"/>
    </source>
</evidence>
<reference evidence="5 6" key="1">
    <citation type="submission" date="2019-03" db="EMBL/GenBank/DDBJ databases">
        <title>Sequencing the genomes of 1000 actinobacteria strains.</title>
        <authorList>
            <person name="Klenk H.-P."/>
        </authorList>
    </citation>
    <scope>NUCLEOTIDE SEQUENCE [LARGE SCALE GENOMIC DNA]</scope>
    <source>
        <strain evidence="5 6">DSM 43805</strain>
    </source>
</reference>
<comment type="caution">
    <text evidence="5">The sequence shown here is derived from an EMBL/GenBank/DDBJ whole genome shotgun (WGS) entry which is preliminary data.</text>
</comment>
<dbReference type="SUPFAM" id="SSF46894">
    <property type="entry name" value="C-terminal effector domain of the bipartite response regulators"/>
    <property type="match status" value="1"/>
</dbReference>
<dbReference type="Gene3D" id="1.25.40.10">
    <property type="entry name" value="Tetratricopeptide repeat domain"/>
    <property type="match status" value="1"/>
</dbReference>
<dbReference type="InterPro" id="IPR016032">
    <property type="entry name" value="Sig_transdc_resp-reg_C-effctor"/>
</dbReference>
<protein>
    <submittedName>
        <fullName evidence="5">Putative ATPase</fullName>
    </submittedName>
</protein>
<accession>A0A4R6K167</accession>
<dbReference type="SUPFAM" id="SSF52540">
    <property type="entry name" value="P-loop containing nucleoside triphosphate hydrolases"/>
    <property type="match status" value="1"/>
</dbReference>
<dbReference type="Proteomes" id="UP000294901">
    <property type="component" value="Unassembled WGS sequence"/>
</dbReference>
<feature type="DNA-binding region" description="OmpR/PhoB-type" evidence="3">
    <location>
        <begin position="1"/>
        <end position="98"/>
    </location>
</feature>
<dbReference type="InterPro" id="IPR036388">
    <property type="entry name" value="WH-like_DNA-bd_sf"/>
</dbReference>
<dbReference type="PRINTS" id="PR00364">
    <property type="entry name" value="DISEASERSIST"/>
</dbReference>
<dbReference type="InterPro" id="IPR011990">
    <property type="entry name" value="TPR-like_helical_dom_sf"/>
</dbReference>
<gene>
    <name evidence="5" type="ORF">C8E87_5580</name>
</gene>
<dbReference type="Gene3D" id="3.40.50.300">
    <property type="entry name" value="P-loop containing nucleotide triphosphate hydrolases"/>
    <property type="match status" value="1"/>
</dbReference>
<evidence type="ECO:0000256" key="2">
    <source>
        <dbReference type="ARBA" id="ARBA00023125"/>
    </source>
</evidence>
<dbReference type="InterPro" id="IPR001867">
    <property type="entry name" value="OmpR/PhoB-type_DNA-bd"/>
</dbReference>
<dbReference type="PROSITE" id="PS51755">
    <property type="entry name" value="OMPR_PHOB"/>
    <property type="match status" value="1"/>
</dbReference>
<keyword evidence="2 3" id="KW-0238">DNA-binding</keyword>
<evidence type="ECO:0000313" key="5">
    <source>
        <dbReference type="EMBL" id="TDO41831.1"/>
    </source>
</evidence>
<dbReference type="SUPFAM" id="SSF48452">
    <property type="entry name" value="TPR-like"/>
    <property type="match status" value="1"/>
</dbReference>